<dbReference type="GO" id="GO:0042773">
    <property type="term" value="P:ATP synthesis coupled electron transport"/>
    <property type="evidence" value="ECO:0007669"/>
    <property type="project" value="InterPro"/>
</dbReference>
<feature type="transmembrane region" description="Helical" evidence="8">
    <location>
        <begin position="49"/>
        <end position="67"/>
    </location>
</feature>
<dbReference type="PANTHER" id="PTHR42703">
    <property type="entry name" value="NADH DEHYDROGENASE"/>
    <property type="match status" value="1"/>
</dbReference>
<feature type="domain" description="NADH:quinone oxidoreductase/Mrp antiporter transmembrane" evidence="9">
    <location>
        <begin position="143"/>
        <end position="429"/>
    </location>
</feature>
<organism evidence="10 11">
    <name type="scientific">Acinetobacter boissieri</name>
    <dbReference type="NCBI Taxonomy" id="1219383"/>
    <lineage>
        <taxon>Bacteria</taxon>
        <taxon>Pseudomonadati</taxon>
        <taxon>Pseudomonadota</taxon>
        <taxon>Gammaproteobacteria</taxon>
        <taxon>Moraxellales</taxon>
        <taxon>Moraxellaceae</taxon>
        <taxon>Acinetobacter</taxon>
    </lineage>
</organism>
<feature type="transmembrane region" description="Helical" evidence="8">
    <location>
        <begin position="178"/>
        <end position="200"/>
    </location>
</feature>
<feature type="transmembrane region" description="Helical" evidence="8">
    <location>
        <begin position="288"/>
        <end position="310"/>
    </location>
</feature>
<comment type="subcellular location">
    <subcellularLocation>
        <location evidence="1">Cell membrane</location>
        <topology evidence="1">Multi-pass membrane protein</topology>
    </subcellularLocation>
    <subcellularLocation>
        <location evidence="7">Membrane</location>
        <topology evidence="7">Multi-pass membrane protein</topology>
    </subcellularLocation>
</comment>
<feature type="transmembrane region" description="Helical" evidence="8">
    <location>
        <begin position="6"/>
        <end position="29"/>
    </location>
</feature>
<evidence type="ECO:0000256" key="7">
    <source>
        <dbReference type="RuleBase" id="RU000320"/>
    </source>
</evidence>
<name>A0A1G6GIB2_9GAMM</name>
<feature type="transmembrane region" description="Helical" evidence="8">
    <location>
        <begin position="347"/>
        <end position="367"/>
    </location>
</feature>
<evidence type="ECO:0000313" key="11">
    <source>
        <dbReference type="Proteomes" id="UP000242501"/>
    </source>
</evidence>
<keyword evidence="3" id="KW-1003">Cell membrane</keyword>
<keyword evidence="6 8" id="KW-0472">Membrane</keyword>
<dbReference type="InterPro" id="IPR001750">
    <property type="entry name" value="ND/Mrp_TM"/>
</dbReference>
<dbReference type="PANTHER" id="PTHR42703:SF1">
    <property type="entry name" value="NA(+)_H(+) ANTIPORTER SUBUNIT D1"/>
    <property type="match status" value="1"/>
</dbReference>
<proteinExistence type="inferred from homology"/>
<evidence type="ECO:0000256" key="1">
    <source>
        <dbReference type="ARBA" id="ARBA00004651"/>
    </source>
</evidence>
<feature type="transmembrane region" description="Helical" evidence="8">
    <location>
        <begin position="87"/>
        <end position="112"/>
    </location>
</feature>
<feature type="transmembrane region" description="Helical" evidence="8">
    <location>
        <begin position="148"/>
        <end position="166"/>
    </location>
</feature>
<evidence type="ECO:0000256" key="3">
    <source>
        <dbReference type="ARBA" id="ARBA00022475"/>
    </source>
</evidence>
<feature type="transmembrane region" description="Helical" evidence="8">
    <location>
        <begin position="425"/>
        <end position="451"/>
    </location>
</feature>
<dbReference type="STRING" id="1219383.SAMN05421733_101155"/>
<evidence type="ECO:0000256" key="6">
    <source>
        <dbReference type="ARBA" id="ARBA00023136"/>
    </source>
</evidence>
<dbReference type="EMBL" id="FMYL01000001">
    <property type="protein sequence ID" value="SDB81485.1"/>
    <property type="molecule type" value="Genomic_DNA"/>
</dbReference>
<evidence type="ECO:0000256" key="4">
    <source>
        <dbReference type="ARBA" id="ARBA00022692"/>
    </source>
</evidence>
<dbReference type="PRINTS" id="PR01437">
    <property type="entry name" value="NUOXDRDTASE4"/>
</dbReference>
<evidence type="ECO:0000313" key="10">
    <source>
        <dbReference type="EMBL" id="SDB81485.1"/>
    </source>
</evidence>
<evidence type="ECO:0000259" key="9">
    <source>
        <dbReference type="Pfam" id="PF00361"/>
    </source>
</evidence>
<dbReference type="AlphaFoldDB" id="A0A1G6GIB2"/>
<dbReference type="Pfam" id="PF00361">
    <property type="entry name" value="Proton_antipo_M"/>
    <property type="match status" value="1"/>
</dbReference>
<dbReference type="GO" id="GO:0008137">
    <property type="term" value="F:NADH dehydrogenase (ubiquinone) activity"/>
    <property type="evidence" value="ECO:0007669"/>
    <property type="project" value="InterPro"/>
</dbReference>
<dbReference type="InterPro" id="IPR003918">
    <property type="entry name" value="NADH_UbQ_OxRdtase"/>
</dbReference>
<feature type="transmembrane region" description="Helical" evidence="8">
    <location>
        <begin position="481"/>
        <end position="500"/>
    </location>
</feature>
<feature type="transmembrane region" description="Helical" evidence="8">
    <location>
        <begin position="259"/>
        <end position="282"/>
    </location>
</feature>
<reference evidence="11" key="1">
    <citation type="submission" date="2016-09" db="EMBL/GenBank/DDBJ databases">
        <authorList>
            <person name="Varghese N."/>
            <person name="Submissions S."/>
        </authorList>
    </citation>
    <scope>NUCLEOTIDE SEQUENCE [LARGE SCALE GENOMIC DNA]</scope>
    <source>
        <strain evidence="11">ANC 4422</strain>
    </source>
</reference>
<keyword evidence="4 7" id="KW-0812">Transmembrane</keyword>
<dbReference type="InterPro" id="IPR050586">
    <property type="entry name" value="CPA3_Na-H_Antiporter_D"/>
</dbReference>
<gene>
    <name evidence="10" type="ORF">SAMN05421733_101155</name>
</gene>
<dbReference type="OrthoDB" id="9768329at2"/>
<protein>
    <submittedName>
        <fullName evidence="10">Multisubunit potassium/proton antiporter, PhaD subunit</fullName>
    </submittedName>
</protein>
<feature type="transmembrane region" description="Helical" evidence="8">
    <location>
        <begin position="317"/>
        <end position="335"/>
    </location>
</feature>
<keyword evidence="5 8" id="KW-1133">Transmembrane helix</keyword>
<dbReference type="Proteomes" id="UP000242501">
    <property type="component" value="Unassembled WGS sequence"/>
</dbReference>
<accession>A0A1G6GIB2</accession>
<feature type="transmembrane region" description="Helical" evidence="8">
    <location>
        <begin position="225"/>
        <end position="247"/>
    </location>
</feature>
<feature type="transmembrane region" description="Helical" evidence="8">
    <location>
        <begin position="387"/>
        <end position="405"/>
    </location>
</feature>
<evidence type="ECO:0000256" key="8">
    <source>
        <dbReference type="SAM" id="Phobius"/>
    </source>
</evidence>
<sequence>MNSFFHFWHAQTPIISILIPAFAGFILLLLGNPRAEDLLNDKYQPWRRFISYTATIAGFVTALSYVIQSTHGQLFVYSLSQWSAPFGIVLVLDRLSGFMLLLTYLLALPILWFASSDWDLRGRYFHALLQFLLMGLCGAFLTGDLFNLFVFFEVLLMSSYVLLIYGQGKARFQLGIHYVVINLVASAIFLVSLGLIYASVGSLNMADVARIMPTLHPDQKQLATAGAYLLFTVFAIKAAVLPLGFWLPKTYAVASTPVAALFTLMTKVGIYAILRVNSVLFIEQEYTALFNILLALGLIGSLYGVIGALGAIRLRRFVGFMILSSLGTICVALGIDRPASWTAGLYYLFHSTIVGAAFYLLCGWITAQRGEFKDHFKVAPRMKQNTLLSICFFLIALMMAGLPPFSGFLGKVFILQSTAGYPYQVPIMITILVVSLLSILAFVKAGFVLFWQASEPDKNPANEAYVQYQALPERAPKRYDITVYFFLIMLILYVVFASPIQQYLAAASTDLSQQSFYQNAILKQDARGNVISTQPFDSKYIAETKYAGENLDPNAHLIPYIIAPQTLNGEHISQYKREQITKQQQELLRPTTLPVNNDGAKLQRMEP</sequence>
<comment type="similarity">
    <text evidence="2">Belongs to the CPA3 antiporters (TC 2.A.63) subunit D family.</text>
</comment>
<evidence type="ECO:0000256" key="5">
    <source>
        <dbReference type="ARBA" id="ARBA00022989"/>
    </source>
</evidence>
<feature type="transmembrane region" description="Helical" evidence="8">
    <location>
        <begin position="124"/>
        <end position="142"/>
    </location>
</feature>
<dbReference type="RefSeq" id="WP_092746429.1">
    <property type="nucleotide sequence ID" value="NZ_FMYL01000001.1"/>
</dbReference>
<dbReference type="GO" id="GO:0005886">
    <property type="term" value="C:plasma membrane"/>
    <property type="evidence" value="ECO:0007669"/>
    <property type="project" value="UniProtKB-SubCell"/>
</dbReference>
<dbReference type="NCBIfam" id="NF009309">
    <property type="entry name" value="PRK12666.1"/>
    <property type="match status" value="1"/>
</dbReference>
<keyword evidence="11" id="KW-1185">Reference proteome</keyword>
<evidence type="ECO:0000256" key="2">
    <source>
        <dbReference type="ARBA" id="ARBA00005346"/>
    </source>
</evidence>